<comment type="caution">
    <text evidence="10">The sequence shown here is derived from an EMBL/GenBank/DDBJ whole genome shotgun (WGS) entry which is preliminary data.</text>
</comment>
<keyword evidence="10" id="KW-0575">Peroxidase</keyword>
<accession>A0ABV8QQQ1</accession>
<dbReference type="SUPFAM" id="SSF46626">
    <property type="entry name" value="Cytochrome c"/>
    <property type="match status" value="2"/>
</dbReference>
<evidence type="ECO:0000256" key="2">
    <source>
        <dbReference type="ARBA" id="ARBA00022617"/>
    </source>
</evidence>
<comment type="subcellular location">
    <subcellularLocation>
        <location evidence="1">Periplasm</location>
    </subcellularLocation>
</comment>
<keyword evidence="11" id="KW-1185">Reference proteome</keyword>
<keyword evidence="7 8" id="KW-0408">Iron</keyword>
<dbReference type="PROSITE" id="PS51007">
    <property type="entry name" value="CYTC"/>
    <property type="match status" value="1"/>
</dbReference>
<keyword evidence="6" id="KW-0560">Oxidoreductase</keyword>
<evidence type="ECO:0000313" key="11">
    <source>
        <dbReference type="Proteomes" id="UP001595907"/>
    </source>
</evidence>
<keyword evidence="5" id="KW-0574">Periplasm</keyword>
<evidence type="ECO:0000259" key="9">
    <source>
        <dbReference type="PROSITE" id="PS51007"/>
    </source>
</evidence>
<evidence type="ECO:0000256" key="1">
    <source>
        <dbReference type="ARBA" id="ARBA00004418"/>
    </source>
</evidence>
<protein>
    <submittedName>
        <fullName evidence="10">Cytochrome-c peroxidase</fullName>
    </submittedName>
</protein>
<dbReference type="EMBL" id="JBHSCZ010000001">
    <property type="protein sequence ID" value="MFC4262611.1"/>
    <property type="molecule type" value="Genomic_DNA"/>
</dbReference>
<evidence type="ECO:0000256" key="5">
    <source>
        <dbReference type="ARBA" id="ARBA00022764"/>
    </source>
</evidence>
<sequence>MIISIISLTTLALFLISATKNVFVTTPLQLDIPKYFPTPSKNIFAKNKITEEGFQLGKKLFYDTQLSVDGTTSCGSCHQPFAAFATYDHDFSHGVNNKFSTRNAPSLVNLAWMSNMHWDGAINNLEVQPLAPITDSNEMGETLPNVLLKLKKDTSYRHYFKNAFGDATVTTERMLKALAQFMGTLISANSKYDQVRKGTAQFIAPEAAGYEIFKQHCNTCHKEPLFTDNSFRNNGMPINKLGDVGRQKITQQPSDALKFKVPTLRNVGVTIPYMHDGRMLTLELVVNHYTNIDTTLQNLDPILKKRIQLTEREKKQLILFLYTLTDTSFTRNKRFLPDIVQNFENHR</sequence>
<evidence type="ECO:0000313" key="10">
    <source>
        <dbReference type="EMBL" id="MFC4262611.1"/>
    </source>
</evidence>
<evidence type="ECO:0000256" key="6">
    <source>
        <dbReference type="ARBA" id="ARBA00023002"/>
    </source>
</evidence>
<keyword evidence="3 8" id="KW-0479">Metal-binding</keyword>
<feature type="domain" description="Cytochrome c" evidence="9">
    <location>
        <begin position="204"/>
        <end position="325"/>
    </location>
</feature>
<dbReference type="Pfam" id="PF03150">
    <property type="entry name" value="CCP_MauG"/>
    <property type="match status" value="1"/>
</dbReference>
<dbReference type="PIRSF" id="PIRSF000294">
    <property type="entry name" value="Cytochrome-c_peroxidase"/>
    <property type="match status" value="1"/>
</dbReference>
<evidence type="ECO:0000256" key="8">
    <source>
        <dbReference type="PROSITE-ProRule" id="PRU00433"/>
    </source>
</evidence>
<dbReference type="InterPro" id="IPR009056">
    <property type="entry name" value="Cyt_c-like_dom"/>
</dbReference>
<dbReference type="Gene3D" id="1.10.760.10">
    <property type="entry name" value="Cytochrome c-like domain"/>
    <property type="match status" value="2"/>
</dbReference>
<dbReference type="InterPro" id="IPR051395">
    <property type="entry name" value="Cytochrome_c_Peroxidase/MauG"/>
</dbReference>
<dbReference type="InterPro" id="IPR026259">
    <property type="entry name" value="MauG/Cytc_peroxidase"/>
</dbReference>
<dbReference type="PANTHER" id="PTHR30600">
    <property type="entry name" value="CYTOCHROME C PEROXIDASE-RELATED"/>
    <property type="match status" value="1"/>
</dbReference>
<organism evidence="10 11">
    <name type="scientific">Ferruginibacter yonginensis</name>
    <dbReference type="NCBI Taxonomy" id="1310416"/>
    <lineage>
        <taxon>Bacteria</taxon>
        <taxon>Pseudomonadati</taxon>
        <taxon>Bacteroidota</taxon>
        <taxon>Chitinophagia</taxon>
        <taxon>Chitinophagales</taxon>
        <taxon>Chitinophagaceae</taxon>
        <taxon>Ferruginibacter</taxon>
    </lineage>
</organism>
<dbReference type="InterPro" id="IPR036909">
    <property type="entry name" value="Cyt_c-like_dom_sf"/>
</dbReference>
<name>A0ABV8QQQ1_9BACT</name>
<dbReference type="GO" id="GO:0004601">
    <property type="term" value="F:peroxidase activity"/>
    <property type="evidence" value="ECO:0007669"/>
    <property type="project" value="UniProtKB-KW"/>
</dbReference>
<reference evidence="11" key="1">
    <citation type="journal article" date="2019" name="Int. J. Syst. Evol. Microbiol.">
        <title>The Global Catalogue of Microorganisms (GCM) 10K type strain sequencing project: providing services to taxonomists for standard genome sequencing and annotation.</title>
        <authorList>
            <consortium name="The Broad Institute Genomics Platform"/>
            <consortium name="The Broad Institute Genome Sequencing Center for Infectious Disease"/>
            <person name="Wu L."/>
            <person name="Ma J."/>
        </authorList>
    </citation>
    <scope>NUCLEOTIDE SEQUENCE [LARGE SCALE GENOMIC DNA]</scope>
    <source>
        <strain evidence="11">CECT 8289</strain>
    </source>
</reference>
<dbReference type="RefSeq" id="WP_379708197.1">
    <property type="nucleotide sequence ID" value="NZ_JBHSCZ010000001.1"/>
</dbReference>
<proteinExistence type="predicted"/>
<keyword evidence="4" id="KW-0732">Signal</keyword>
<dbReference type="InterPro" id="IPR004852">
    <property type="entry name" value="Di-haem_cyt_c_peroxidsae"/>
</dbReference>
<evidence type="ECO:0000256" key="4">
    <source>
        <dbReference type="ARBA" id="ARBA00022729"/>
    </source>
</evidence>
<dbReference type="PANTHER" id="PTHR30600:SF10">
    <property type="entry name" value="BLL6722 PROTEIN"/>
    <property type="match status" value="1"/>
</dbReference>
<evidence type="ECO:0000256" key="7">
    <source>
        <dbReference type="ARBA" id="ARBA00023004"/>
    </source>
</evidence>
<dbReference type="Proteomes" id="UP001595907">
    <property type="component" value="Unassembled WGS sequence"/>
</dbReference>
<evidence type="ECO:0000256" key="3">
    <source>
        <dbReference type="ARBA" id="ARBA00022723"/>
    </source>
</evidence>
<gene>
    <name evidence="10" type="ORF">ACFOWM_06970</name>
</gene>
<keyword evidence="2 8" id="KW-0349">Heme</keyword>